<feature type="transmembrane region" description="Helical" evidence="1">
    <location>
        <begin position="86"/>
        <end position="103"/>
    </location>
</feature>
<evidence type="ECO:0000313" key="2">
    <source>
        <dbReference type="EMBL" id="PAY22919.1"/>
    </source>
</evidence>
<dbReference type="PANTHER" id="PTHR34989">
    <property type="entry name" value="PROTEIN HDED"/>
    <property type="match status" value="1"/>
</dbReference>
<comment type="caution">
    <text evidence="2">The sequence shown here is derived from an EMBL/GenBank/DDBJ whole genome shotgun (WGS) entry which is preliminary data.</text>
</comment>
<dbReference type="InterPro" id="IPR005325">
    <property type="entry name" value="DUF308_memb"/>
</dbReference>
<evidence type="ECO:0000313" key="3">
    <source>
        <dbReference type="Proteomes" id="UP000218810"/>
    </source>
</evidence>
<keyword evidence="3" id="KW-1185">Reference proteome</keyword>
<feature type="transmembrane region" description="Helical" evidence="1">
    <location>
        <begin position="143"/>
        <end position="162"/>
    </location>
</feature>
<dbReference type="AlphaFoldDB" id="A0A2A2WNX2"/>
<name>A0A2A2WNX2_9ACTN</name>
<dbReference type="PANTHER" id="PTHR34989:SF1">
    <property type="entry name" value="PROTEIN HDED"/>
    <property type="match status" value="1"/>
</dbReference>
<evidence type="ECO:0008006" key="4">
    <source>
        <dbReference type="Google" id="ProtNLM"/>
    </source>
</evidence>
<keyword evidence="1" id="KW-0472">Membrane</keyword>
<dbReference type="EMBL" id="NTGA01000019">
    <property type="protein sequence ID" value="PAY22919.1"/>
    <property type="molecule type" value="Genomic_DNA"/>
</dbReference>
<gene>
    <name evidence="2" type="ORF">CEY15_11405</name>
</gene>
<evidence type="ECO:0000256" key="1">
    <source>
        <dbReference type="SAM" id="Phobius"/>
    </source>
</evidence>
<dbReference type="OrthoDB" id="3238356at2"/>
<protein>
    <recommendedName>
        <fullName evidence="4">HdeD family acid-resistance protein</fullName>
    </recommendedName>
</protein>
<keyword evidence="1" id="KW-0812">Transmembrane</keyword>
<sequence>MSTSTASQPTAGQTTASQVAKSVRLALLTGGLLAIGFGIAVLVWPAKTAVAITGVLAFYAIVGGIVYASVGLLAKDHTTGSRVGHVLLGLLWVIAGVFAFVSLQESAAFLAVFITVMIGVMWIVEGFTALFTLGESGAKGVTIFFAIISVLAGVSLVSTPLWGAGFLWWLLGISLVVLGALNVFRALSHGGSR</sequence>
<dbReference type="RefSeq" id="WP_095718546.1">
    <property type="nucleotide sequence ID" value="NZ_NTGA01000019.1"/>
</dbReference>
<feature type="transmembrane region" description="Helical" evidence="1">
    <location>
        <begin position="50"/>
        <end position="74"/>
    </location>
</feature>
<feature type="transmembrane region" description="Helical" evidence="1">
    <location>
        <begin position="109"/>
        <end position="131"/>
    </location>
</feature>
<accession>A0A2A2WNX2</accession>
<feature type="transmembrane region" description="Helical" evidence="1">
    <location>
        <begin position="168"/>
        <end position="187"/>
    </location>
</feature>
<keyword evidence="1" id="KW-1133">Transmembrane helix</keyword>
<dbReference type="Proteomes" id="UP000218810">
    <property type="component" value="Unassembled WGS sequence"/>
</dbReference>
<organism evidence="2 3">
    <name type="scientific">Dietzia natronolimnaea</name>
    <dbReference type="NCBI Taxonomy" id="161920"/>
    <lineage>
        <taxon>Bacteria</taxon>
        <taxon>Bacillati</taxon>
        <taxon>Actinomycetota</taxon>
        <taxon>Actinomycetes</taxon>
        <taxon>Mycobacteriales</taxon>
        <taxon>Dietziaceae</taxon>
        <taxon>Dietzia</taxon>
    </lineage>
</organism>
<dbReference type="InterPro" id="IPR052712">
    <property type="entry name" value="Acid_resist_chaperone_HdeD"/>
</dbReference>
<dbReference type="GO" id="GO:0005886">
    <property type="term" value="C:plasma membrane"/>
    <property type="evidence" value="ECO:0007669"/>
    <property type="project" value="TreeGrafter"/>
</dbReference>
<reference evidence="3" key="1">
    <citation type="submission" date="2017-09" db="EMBL/GenBank/DDBJ databases">
        <authorList>
            <person name="Zhang Y."/>
            <person name="Huang X."/>
            <person name="Liu J."/>
            <person name="Lu L."/>
            <person name="Peng K."/>
        </authorList>
    </citation>
    <scope>NUCLEOTIDE SEQUENCE [LARGE SCALE GENOMIC DNA]</scope>
    <source>
        <strain evidence="3">S-XJ-1</strain>
    </source>
</reference>
<dbReference type="Pfam" id="PF03729">
    <property type="entry name" value="DUF308"/>
    <property type="match status" value="1"/>
</dbReference>
<proteinExistence type="predicted"/>
<feature type="transmembrane region" description="Helical" evidence="1">
    <location>
        <begin position="25"/>
        <end position="44"/>
    </location>
</feature>